<protein>
    <submittedName>
        <fullName evidence="1">Uncharacterized protein</fullName>
    </submittedName>
</protein>
<dbReference type="EMBL" id="DTBJ01000005">
    <property type="protein sequence ID" value="HGM58033.1"/>
    <property type="molecule type" value="Genomic_DNA"/>
</dbReference>
<organism evidence="1">
    <name type="scientific">Staphylothermus marinus</name>
    <dbReference type="NCBI Taxonomy" id="2280"/>
    <lineage>
        <taxon>Archaea</taxon>
        <taxon>Thermoproteota</taxon>
        <taxon>Thermoprotei</taxon>
        <taxon>Desulfurococcales</taxon>
        <taxon>Desulfurococcaceae</taxon>
        <taxon>Staphylothermus</taxon>
    </lineage>
</organism>
<proteinExistence type="predicted"/>
<reference evidence="1" key="1">
    <citation type="journal article" date="2020" name="mSystems">
        <title>Genome- and Community-Level Interaction Insights into Carbon Utilization and Element Cycling Functions of Hydrothermarchaeota in Hydrothermal Sediment.</title>
        <authorList>
            <person name="Zhou Z."/>
            <person name="Liu Y."/>
            <person name="Xu W."/>
            <person name="Pan J."/>
            <person name="Luo Z.H."/>
            <person name="Li M."/>
        </authorList>
    </citation>
    <scope>NUCLEOTIDE SEQUENCE [LARGE SCALE GENOMIC DNA]</scope>
    <source>
        <strain evidence="1">SpSt-642</strain>
    </source>
</reference>
<name>A0A7C4D965_STAMA</name>
<dbReference type="AlphaFoldDB" id="A0A7C4D965"/>
<sequence length="76" mass="8939">MPKTPSVILRIELSKKGFELLDVYFTKEGDIIRYKDTSSGRVYLYFSKKHVRDFIQRDEIVNLVNELVNNARSEKS</sequence>
<gene>
    <name evidence="1" type="ORF">ENU14_00345</name>
</gene>
<accession>A0A7C4D965</accession>
<evidence type="ECO:0000313" key="1">
    <source>
        <dbReference type="EMBL" id="HGM58033.1"/>
    </source>
</evidence>
<comment type="caution">
    <text evidence="1">The sequence shown here is derived from an EMBL/GenBank/DDBJ whole genome shotgun (WGS) entry which is preliminary data.</text>
</comment>